<feature type="transmembrane region" description="Helical" evidence="1">
    <location>
        <begin position="80"/>
        <end position="98"/>
    </location>
</feature>
<feature type="transmembrane region" description="Helical" evidence="1">
    <location>
        <begin position="48"/>
        <end position="68"/>
    </location>
</feature>
<keyword evidence="1" id="KW-1133">Transmembrane helix</keyword>
<gene>
    <name evidence="2" type="ORF">RS130_12855</name>
</gene>
<accession>A0ABU3SXE6</accession>
<keyword evidence="1" id="KW-0472">Membrane</keyword>
<evidence type="ECO:0000313" key="3">
    <source>
        <dbReference type="Proteomes" id="UP001247805"/>
    </source>
</evidence>
<dbReference type="EMBL" id="JAWDIO010000002">
    <property type="protein sequence ID" value="MDU0354688.1"/>
    <property type="molecule type" value="Genomic_DNA"/>
</dbReference>
<proteinExistence type="predicted"/>
<reference evidence="2 3" key="1">
    <citation type="submission" date="2023-10" db="EMBL/GenBank/DDBJ databases">
        <title>Glaciecola aquimarina strain GGW-M5 nov., isolated from a coastal seawater.</title>
        <authorList>
            <person name="Bayburt H."/>
            <person name="Kim J.M."/>
            <person name="Choi B.J."/>
            <person name="Jeon C.O."/>
        </authorList>
    </citation>
    <scope>NUCLEOTIDE SEQUENCE [LARGE SCALE GENOMIC DNA]</scope>
    <source>
        <strain evidence="2 3">KCTC 32108</strain>
    </source>
</reference>
<dbReference type="Proteomes" id="UP001247805">
    <property type="component" value="Unassembled WGS sequence"/>
</dbReference>
<keyword evidence="3" id="KW-1185">Reference proteome</keyword>
<comment type="caution">
    <text evidence="2">The sequence shown here is derived from an EMBL/GenBank/DDBJ whole genome shotgun (WGS) entry which is preliminary data.</text>
</comment>
<dbReference type="Pfam" id="PF07386">
    <property type="entry name" value="DUF1499"/>
    <property type="match status" value="1"/>
</dbReference>
<organism evidence="2 3">
    <name type="scientific">Paraglaciecola aquimarina</name>
    <dbReference type="NCBI Taxonomy" id="1235557"/>
    <lineage>
        <taxon>Bacteria</taxon>
        <taxon>Pseudomonadati</taxon>
        <taxon>Pseudomonadota</taxon>
        <taxon>Gammaproteobacteria</taxon>
        <taxon>Alteromonadales</taxon>
        <taxon>Alteromonadaceae</taxon>
        <taxon>Paraglaciecola</taxon>
    </lineage>
</organism>
<feature type="transmembrane region" description="Helical" evidence="1">
    <location>
        <begin position="12"/>
        <end position="36"/>
    </location>
</feature>
<evidence type="ECO:0000256" key="1">
    <source>
        <dbReference type="SAM" id="Phobius"/>
    </source>
</evidence>
<evidence type="ECO:0000313" key="2">
    <source>
        <dbReference type="EMBL" id="MDU0354688.1"/>
    </source>
</evidence>
<dbReference type="InterPro" id="IPR010865">
    <property type="entry name" value="DUF1499"/>
</dbReference>
<dbReference type="RefSeq" id="WP_316026272.1">
    <property type="nucleotide sequence ID" value="NZ_JAWDIO010000002.1"/>
</dbReference>
<keyword evidence="1" id="KW-0812">Transmembrane</keyword>
<protein>
    <submittedName>
        <fullName evidence="2">DUF1499 domain-containing protein</fullName>
    </submittedName>
</protein>
<sequence>MTSKRTSHIATLLLVIAFFAVLAVLVMVFGAHLGLWQPIVGFGYFRNYFNSIGLSLLGLSVLVFVSQWVTRNRTGTIKSLIAVIIGFVLVAPMLYGVIQPTKRAPAIHDITTDTVNPPEFLVLDDKRAGAKNSLIYAGSDVATQQKKSYPYIKPIFSNLTVEQAYAKALAVAQHKGWQIIVSDPNALRFEATAQTTFFGFLDDVVVKVTPMNNQSRIDIRSVSRVGRSDQGVNAARIVEFTESFNN</sequence>
<name>A0ABU3SXE6_9ALTE</name>